<organism evidence="1 2">
    <name type="scientific">Solanum commersonii</name>
    <name type="common">Commerson's wild potato</name>
    <name type="synonym">Commerson's nightshade</name>
    <dbReference type="NCBI Taxonomy" id="4109"/>
    <lineage>
        <taxon>Eukaryota</taxon>
        <taxon>Viridiplantae</taxon>
        <taxon>Streptophyta</taxon>
        <taxon>Embryophyta</taxon>
        <taxon>Tracheophyta</taxon>
        <taxon>Spermatophyta</taxon>
        <taxon>Magnoliopsida</taxon>
        <taxon>eudicotyledons</taxon>
        <taxon>Gunneridae</taxon>
        <taxon>Pentapetalae</taxon>
        <taxon>asterids</taxon>
        <taxon>lamiids</taxon>
        <taxon>Solanales</taxon>
        <taxon>Solanaceae</taxon>
        <taxon>Solanoideae</taxon>
        <taxon>Solaneae</taxon>
        <taxon>Solanum</taxon>
    </lineage>
</organism>
<comment type="caution">
    <text evidence="1">The sequence shown here is derived from an EMBL/GenBank/DDBJ whole genome shotgun (WGS) entry which is preliminary data.</text>
</comment>
<proteinExistence type="predicted"/>
<reference evidence="1 2" key="1">
    <citation type="submission" date="2020-09" db="EMBL/GenBank/DDBJ databases">
        <title>De no assembly of potato wild relative species, Solanum commersonii.</title>
        <authorList>
            <person name="Cho K."/>
        </authorList>
    </citation>
    <scope>NUCLEOTIDE SEQUENCE [LARGE SCALE GENOMIC DNA]</scope>
    <source>
        <strain evidence="1">LZ3.2</strain>
        <tissue evidence="1">Leaf</tissue>
    </source>
</reference>
<dbReference type="AlphaFoldDB" id="A0A9J6AF41"/>
<dbReference type="EMBL" id="JACXVP010000002">
    <property type="protein sequence ID" value="KAG5622738.1"/>
    <property type="molecule type" value="Genomic_DNA"/>
</dbReference>
<accession>A0A9J6AF41</accession>
<dbReference type="OrthoDB" id="2436667at2759"/>
<evidence type="ECO:0000313" key="1">
    <source>
        <dbReference type="EMBL" id="KAG5622738.1"/>
    </source>
</evidence>
<protein>
    <submittedName>
        <fullName evidence="1">Uncharacterized protein</fullName>
    </submittedName>
</protein>
<gene>
    <name evidence="1" type="ORF">H5410_007956</name>
</gene>
<name>A0A9J6AF41_SOLCO</name>
<dbReference type="Proteomes" id="UP000824120">
    <property type="component" value="Chromosome 2"/>
</dbReference>
<sequence>MEWKILPFLSKKPVIAATAKKSPKFYPAHDIKISFVNKHKSNPTKLRLMISKLLSKLRRRIDFCLKETRRKMCFIKRVRLKKKKRVGCEEEEMGRVGWV</sequence>
<evidence type="ECO:0000313" key="2">
    <source>
        <dbReference type="Proteomes" id="UP000824120"/>
    </source>
</evidence>
<keyword evidence="2" id="KW-1185">Reference proteome</keyword>